<sequence length="76" mass="8782">MYLLFVIILFSLLGFTLVSVDPLLAGIVGFAIIAGCLFKIIHMLNDLHKHFSIEKPKKESVQEEFDRYLKELDDRK</sequence>
<evidence type="ECO:0000313" key="2">
    <source>
        <dbReference type="EMBL" id="MFC5591769.1"/>
    </source>
</evidence>
<dbReference type="RefSeq" id="WP_381439973.1">
    <property type="nucleotide sequence ID" value="NZ_JBHSNO010000016.1"/>
</dbReference>
<keyword evidence="3" id="KW-1185">Reference proteome</keyword>
<feature type="transmembrane region" description="Helical" evidence="1">
    <location>
        <begin position="24"/>
        <end position="41"/>
    </location>
</feature>
<dbReference type="EMBL" id="JBHSNO010000016">
    <property type="protein sequence ID" value="MFC5591769.1"/>
    <property type="molecule type" value="Genomic_DNA"/>
</dbReference>
<dbReference type="Proteomes" id="UP001596109">
    <property type="component" value="Unassembled WGS sequence"/>
</dbReference>
<keyword evidence="1" id="KW-0812">Transmembrane</keyword>
<gene>
    <name evidence="2" type="ORF">ACFPRA_23050</name>
</gene>
<protein>
    <submittedName>
        <fullName evidence="2">Uncharacterized protein</fullName>
    </submittedName>
</protein>
<comment type="caution">
    <text evidence="2">The sequence shown here is derived from an EMBL/GenBank/DDBJ whole genome shotgun (WGS) entry which is preliminary data.</text>
</comment>
<evidence type="ECO:0000313" key="3">
    <source>
        <dbReference type="Proteomes" id="UP001596109"/>
    </source>
</evidence>
<keyword evidence="1" id="KW-0472">Membrane</keyword>
<evidence type="ECO:0000256" key="1">
    <source>
        <dbReference type="SAM" id="Phobius"/>
    </source>
</evidence>
<accession>A0ABW0TQJ1</accession>
<organism evidence="2 3">
    <name type="scientific">Sporosarcina soli</name>
    <dbReference type="NCBI Taxonomy" id="334736"/>
    <lineage>
        <taxon>Bacteria</taxon>
        <taxon>Bacillati</taxon>
        <taxon>Bacillota</taxon>
        <taxon>Bacilli</taxon>
        <taxon>Bacillales</taxon>
        <taxon>Caryophanaceae</taxon>
        <taxon>Sporosarcina</taxon>
    </lineage>
</organism>
<proteinExistence type="predicted"/>
<reference evidence="3" key="1">
    <citation type="journal article" date="2019" name="Int. J. Syst. Evol. Microbiol.">
        <title>The Global Catalogue of Microorganisms (GCM) 10K type strain sequencing project: providing services to taxonomists for standard genome sequencing and annotation.</title>
        <authorList>
            <consortium name="The Broad Institute Genomics Platform"/>
            <consortium name="The Broad Institute Genome Sequencing Center for Infectious Disease"/>
            <person name="Wu L."/>
            <person name="Ma J."/>
        </authorList>
    </citation>
    <scope>NUCLEOTIDE SEQUENCE [LARGE SCALE GENOMIC DNA]</scope>
    <source>
        <strain evidence="3">CGMCC 4.1434</strain>
    </source>
</reference>
<keyword evidence="1" id="KW-1133">Transmembrane helix</keyword>
<name>A0ABW0TQJ1_9BACL</name>